<dbReference type="RefSeq" id="WP_349661350.1">
    <property type="nucleotide sequence ID" value="NZ_JBEGDG010000019.1"/>
</dbReference>
<protein>
    <submittedName>
        <fullName evidence="1">Uncharacterized protein</fullName>
    </submittedName>
</protein>
<keyword evidence="2" id="KW-1185">Reference proteome</keyword>
<evidence type="ECO:0000313" key="1">
    <source>
        <dbReference type="EMBL" id="MEQ6356963.1"/>
    </source>
</evidence>
<evidence type="ECO:0000313" key="2">
    <source>
        <dbReference type="Proteomes" id="UP001478862"/>
    </source>
</evidence>
<reference evidence="1 2" key="1">
    <citation type="submission" date="2024-06" db="EMBL/GenBank/DDBJ databases">
        <title>Lysinibacillus zambalefons sp. nov., a Novel Firmicute Isolated from the Poon Bato Zambales Hyperalkaline Spring.</title>
        <authorList>
            <person name="Aja J.A."/>
            <person name="Lazaro J.E.H."/>
            <person name="Llorin L.D."/>
            <person name="Lim K.R."/>
            <person name="Teodosio J."/>
            <person name="Dalisay D.S."/>
        </authorList>
    </citation>
    <scope>NUCLEOTIDE SEQUENCE [LARGE SCALE GENOMIC DNA]</scope>
    <source>
        <strain evidence="1 2">M3</strain>
    </source>
</reference>
<sequence>MFVAGFSIFEKIRRAIATDRALLGYVVLMDQDDNIEFEPFIQQLSVFVNLIPFIKLAIEGEFLYFL</sequence>
<accession>A0ABV1MWR4</accession>
<dbReference type="Proteomes" id="UP001478862">
    <property type="component" value="Unassembled WGS sequence"/>
</dbReference>
<comment type="caution">
    <text evidence="1">The sequence shown here is derived from an EMBL/GenBank/DDBJ whole genome shotgun (WGS) entry which is preliminary data.</text>
</comment>
<organism evidence="1 2">
    <name type="scientific">Lysinibacillus zambalensis</name>
    <dbReference type="NCBI Taxonomy" id="3160866"/>
    <lineage>
        <taxon>Bacteria</taxon>
        <taxon>Bacillati</taxon>
        <taxon>Bacillota</taxon>
        <taxon>Bacilli</taxon>
        <taxon>Bacillales</taxon>
        <taxon>Bacillaceae</taxon>
        <taxon>Lysinibacillus</taxon>
    </lineage>
</organism>
<name>A0ABV1MWR4_9BACI</name>
<gene>
    <name evidence="1" type="ORF">ABNX05_20240</name>
</gene>
<dbReference type="EMBL" id="JBEGDG010000019">
    <property type="protein sequence ID" value="MEQ6356963.1"/>
    <property type="molecule type" value="Genomic_DNA"/>
</dbReference>
<proteinExistence type="predicted"/>